<comment type="caution">
    <text evidence="1">The sequence shown here is derived from an EMBL/GenBank/DDBJ whole genome shotgun (WGS) entry which is preliminary data.</text>
</comment>
<protein>
    <submittedName>
        <fullName evidence="1">Uncharacterized protein</fullName>
    </submittedName>
</protein>
<reference evidence="1 2" key="1">
    <citation type="submission" date="2024-08" db="EMBL/GenBank/DDBJ databases">
        <title>Insights into the chromosomal genome structure of Flemingia macrophylla.</title>
        <authorList>
            <person name="Ding Y."/>
            <person name="Zhao Y."/>
            <person name="Bi W."/>
            <person name="Wu M."/>
            <person name="Zhao G."/>
            <person name="Gong Y."/>
            <person name="Li W."/>
            <person name="Zhang P."/>
        </authorList>
    </citation>
    <scope>NUCLEOTIDE SEQUENCE [LARGE SCALE GENOMIC DNA]</scope>
    <source>
        <strain evidence="1">DYQJB</strain>
        <tissue evidence="1">Leaf</tissue>
    </source>
</reference>
<dbReference type="AlphaFoldDB" id="A0ABD1LAR1"/>
<gene>
    <name evidence="1" type="ORF">Fmac_029594</name>
</gene>
<keyword evidence="2" id="KW-1185">Reference proteome</keyword>
<sequence>MFDSKSAISSTNTFMVPTFIAFILFSFTVHSEYSTVDASFFLRNPPLSMRLTSIGIVPDRPIAALLSSACKIHSSQVLLTAVGARRRVEAPLRRTPRSEGAVEARGVQVHSMLLLLRDEASAARGGAVLREGRVLRNRGMDEGFVIVPVGNSRV</sequence>
<evidence type="ECO:0000313" key="2">
    <source>
        <dbReference type="Proteomes" id="UP001603857"/>
    </source>
</evidence>
<evidence type="ECO:0000313" key="1">
    <source>
        <dbReference type="EMBL" id="KAL2320625.1"/>
    </source>
</evidence>
<organism evidence="1 2">
    <name type="scientific">Flemingia macrophylla</name>
    <dbReference type="NCBI Taxonomy" id="520843"/>
    <lineage>
        <taxon>Eukaryota</taxon>
        <taxon>Viridiplantae</taxon>
        <taxon>Streptophyta</taxon>
        <taxon>Embryophyta</taxon>
        <taxon>Tracheophyta</taxon>
        <taxon>Spermatophyta</taxon>
        <taxon>Magnoliopsida</taxon>
        <taxon>eudicotyledons</taxon>
        <taxon>Gunneridae</taxon>
        <taxon>Pentapetalae</taxon>
        <taxon>rosids</taxon>
        <taxon>fabids</taxon>
        <taxon>Fabales</taxon>
        <taxon>Fabaceae</taxon>
        <taxon>Papilionoideae</taxon>
        <taxon>50 kb inversion clade</taxon>
        <taxon>NPAAA clade</taxon>
        <taxon>indigoferoid/millettioid clade</taxon>
        <taxon>Phaseoleae</taxon>
        <taxon>Flemingia</taxon>
    </lineage>
</organism>
<dbReference type="EMBL" id="JBGMDY010000010">
    <property type="protein sequence ID" value="KAL2320625.1"/>
    <property type="molecule type" value="Genomic_DNA"/>
</dbReference>
<name>A0ABD1LAR1_9FABA</name>
<dbReference type="Proteomes" id="UP001603857">
    <property type="component" value="Unassembled WGS sequence"/>
</dbReference>
<accession>A0ABD1LAR1</accession>
<proteinExistence type="predicted"/>